<dbReference type="AlphaFoldDB" id="A3DLN3"/>
<sequence>MNKWIYQQLFSCPAIIVLGYFHTVHHEGVVLFPILNYRVNILLGRNEKRIINNIPKQLLPSRIERICMNIAEGNIYSSDFLTNAIIKTMFYGGFNVFINRNSEAVPVVLDLINTSTYKFFLETNNVVIAGFPSTRLESWVIFATALRTGDIELFKEACIDLRGEITAEKCSINTPYGRLLVIPKDYFKKIERARKNYIEIVPDNNPIRHVVKINR</sequence>
<dbReference type="Proteomes" id="UP000000254">
    <property type="component" value="Chromosome"/>
</dbReference>
<proteinExistence type="predicted"/>
<dbReference type="RefSeq" id="WP_011838734.1">
    <property type="nucleotide sequence ID" value="NC_009033.1"/>
</dbReference>
<accession>A3DLN3</accession>
<dbReference type="HOGENOM" id="CLU_1318480_0_0_2"/>
<protein>
    <submittedName>
        <fullName evidence="1">Uncharacterized protein</fullName>
    </submittedName>
</protein>
<organism evidence="1 2">
    <name type="scientific">Staphylothermus marinus (strain ATCC 43588 / DSM 3639 / JCM 9404 / F1)</name>
    <dbReference type="NCBI Taxonomy" id="399550"/>
    <lineage>
        <taxon>Archaea</taxon>
        <taxon>Thermoproteota</taxon>
        <taxon>Thermoprotei</taxon>
        <taxon>Desulfurococcales</taxon>
        <taxon>Desulfurococcaceae</taxon>
        <taxon>Staphylothermus</taxon>
    </lineage>
</organism>
<dbReference type="GeneID" id="4907053"/>
<dbReference type="STRING" id="399550.Smar_0432"/>
<dbReference type="KEGG" id="smr:Smar_0432"/>
<reference evidence="2" key="1">
    <citation type="journal article" date="2009" name="BMC Genomics">
        <title>The complete genome sequence of Staphylothermus marinus reveals differences in sulfur metabolism among heterotrophic Crenarchaeota.</title>
        <authorList>
            <person name="Anderson I.J."/>
            <person name="Dharmarajan L."/>
            <person name="Rodriguez J."/>
            <person name="Hooper S."/>
            <person name="Porat I."/>
            <person name="Ulrich L.E."/>
            <person name="Elkins J.G."/>
            <person name="Mavromatis K."/>
            <person name="Sun H."/>
            <person name="Land M."/>
            <person name="Lapidus A."/>
            <person name="Lucas S."/>
            <person name="Barry K."/>
            <person name="Huber H."/>
            <person name="Zhulin I.B."/>
            <person name="Whitman W.B."/>
            <person name="Mukhopadhyay B."/>
            <person name="Woese C."/>
            <person name="Bristow J."/>
            <person name="Kyrpides N."/>
        </authorList>
    </citation>
    <scope>NUCLEOTIDE SEQUENCE [LARGE SCALE GENOMIC DNA]</scope>
    <source>
        <strain evidence="2">ATCC 43588 / DSM 3639 / JCM 9404 / F1</strain>
    </source>
</reference>
<reference evidence="1 2" key="2">
    <citation type="journal article" date="2009" name="Stand. Genomic Sci.">
        <title>Complete genome sequence of Staphylothermus marinus Stetter and Fiala 1986 type strain F1.</title>
        <authorList>
            <person name="Anderson I.J."/>
            <person name="Sun H."/>
            <person name="Lapidus A."/>
            <person name="Copeland A."/>
            <person name="Glavina Del Rio T."/>
            <person name="Tice H."/>
            <person name="Dalin E."/>
            <person name="Lucas S."/>
            <person name="Barry K."/>
            <person name="Land M."/>
            <person name="Richardson P."/>
            <person name="Huber H."/>
            <person name="Kyrpides N.C."/>
        </authorList>
    </citation>
    <scope>NUCLEOTIDE SEQUENCE [LARGE SCALE GENOMIC DNA]</scope>
    <source>
        <strain evidence="2">ATCC 43588 / DSM 3639 / JCM 9404 / F1</strain>
    </source>
</reference>
<dbReference type="EMBL" id="CP000575">
    <property type="protein sequence ID" value="ABN69543.1"/>
    <property type="molecule type" value="Genomic_DNA"/>
</dbReference>
<keyword evidence="2" id="KW-1185">Reference proteome</keyword>
<evidence type="ECO:0000313" key="2">
    <source>
        <dbReference type="Proteomes" id="UP000000254"/>
    </source>
</evidence>
<evidence type="ECO:0000313" key="1">
    <source>
        <dbReference type="EMBL" id="ABN69543.1"/>
    </source>
</evidence>
<dbReference type="eggNOG" id="arCOG08859">
    <property type="taxonomic scope" value="Archaea"/>
</dbReference>
<name>A3DLN3_STAMF</name>
<dbReference type="OrthoDB" id="18609at2157"/>
<gene>
    <name evidence="1" type="ordered locus">Smar_0432</name>
</gene>